<proteinExistence type="predicted"/>
<reference evidence="2" key="1">
    <citation type="submission" date="2022-12" db="EMBL/GenBank/DDBJ databases">
        <authorList>
            <person name="Petersen C."/>
        </authorList>
    </citation>
    <scope>NUCLEOTIDE SEQUENCE</scope>
    <source>
        <strain evidence="2">IBT 35675</strain>
    </source>
</reference>
<evidence type="ECO:0000313" key="3">
    <source>
        <dbReference type="Proteomes" id="UP001148299"/>
    </source>
</evidence>
<feature type="transmembrane region" description="Helical" evidence="1">
    <location>
        <begin position="128"/>
        <end position="150"/>
    </location>
</feature>
<evidence type="ECO:0000313" key="2">
    <source>
        <dbReference type="EMBL" id="KAJ5350703.1"/>
    </source>
</evidence>
<reference evidence="2" key="2">
    <citation type="journal article" date="2023" name="IMA Fungus">
        <title>Comparative genomic study of the Penicillium genus elucidates a diverse pangenome and 15 lateral gene transfer events.</title>
        <authorList>
            <person name="Petersen C."/>
            <person name="Sorensen T."/>
            <person name="Nielsen M.R."/>
            <person name="Sondergaard T.E."/>
            <person name="Sorensen J.L."/>
            <person name="Fitzpatrick D.A."/>
            <person name="Frisvad J.C."/>
            <person name="Nielsen K.L."/>
        </authorList>
    </citation>
    <scope>NUCLEOTIDE SEQUENCE</scope>
    <source>
        <strain evidence="2">IBT 35675</strain>
    </source>
</reference>
<keyword evidence="1" id="KW-0472">Membrane</keyword>
<name>A0A9W9QZ10_PENBR</name>
<comment type="caution">
    <text evidence="2">The sequence shown here is derived from an EMBL/GenBank/DDBJ whole genome shotgun (WGS) entry which is preliminary data.</text>
</comment>
<keyword evidence="1" id="KW-1133">Transmembrane helix</keyword>
<keyword evidence="3" id="KW-1185">Reference proteome</keyword>
<sequence length="218" mass="23195">MVENFVGSEVGDGRGVRSGVDLKGVICARSDTNKPGKNEINEAGVEVVWGASETDDGETSVCIVVFLNVKNTTSILVVVQLGVLFQQVCVIRFADDLGRCGLGIVVKQVGEGGEELGRLIRPRRTVPLAFPLGALISILSHIVLVARLVGTKPMCSSELRRIGQVSPCLGKGCGIIRKVVGPRNITNKLSPSDEIPVLDVRVIDFVPVDEVLEGTVPE</sequence>
<gene>
    <name evidence="2" type="ORF">N7541_008430</name>
</gene>
<evidence type="ECO:0000256" key="1">
    <source>
        <dbReference type="SAM" id="Phobius"/>
    </source>
</evidence>
<accession>A0A9W9QZ10</accession>
<dbReference type="EMBL" id="JAPZBR010000006">
    <property type="protein sequence ID" value="KAJ5350703.1"/>
    <property type="molecule type" value="Genomic_DNA"/>
</dbReference>
<dbReference type="Proteomes" id="UP001148299">
    <property type="component" value="Unassembled WGS sequence"/>
</dbReference>
<keyword evidence="1" id="KW-0812">Transmembrane</keyword>
<protein>
    <submittedName>
        <fullName evidence="2">Uncharacterized protein</fullName>
    </submittedName>
</protein>
<dbReference type="AlphaFoldDB" id="A0A9W9QZ10"/>
<organism evidence="2 3">
    <name type="scientific">Penicillium brevicompactum</name>
    <dbReference type="NCBI Taxonomy" id="5074"/>
    <lineage>
        <taxon>Eukaryota</taxon>
        <taxon>Fungi</taxon>
        <taxon>Dikarya</taxon>
        <taxon>Ascomycota</taxon>
        <taxon>Pezizomycotina</taxon>
        <taxon>Eurotiomycetes</taxon>
        <taxon>Eurotiomycetidae</taxon>
        <taxon>Eurotiales</taxon>
        <taxon>Aspergillaceae</taxon>
        <taxon>Penicillium</taxon>
    </lineage>
</organism>